<protein>
    <submittedName>
        <fullName evidence="1">Uncharacterized protein</fullName>
    </submittedName>
</protein>
<evidence type="ECO:0000313" key="1">
    <source>
        <dbReference type="EMBL" id="KOG00254.1"/>
    </source>
</evidence>
<dbReference type="AlphaFoldDB" id="A0A0L8IGV8"/>
<gene>
    <name evidence="1" type="ORF">OCBIM_22005896mg</name>
</gene>
<reference evidence="1" key="1">
    <citation type="submission" date="2015-07" db="EMBL/GenBank/DDBJ databases">
        <title>MeaNS - Measles Nucleotide Surveillance Program.</title>
        <authorList>
            <person name="Tran T."/>
            <person name="Druce J."/>
        </authorList>
    </citation>
    <scope>NUCLEOTIDE SEQUENCE</scope>
    <source>
        <strain evidence="1">UCB-OBI-ISO-001</strain>
        <tissue evidence="1">Gonad</tissue>
    </source>
</reference>
<accession>A0A0L8IGV8</accession>
<organism evidence="1">
    <name type="scientific">Octopus bimaculoides</name>
    <name type="common">California two-spotted octopus</name>
    <dbReference type="NCBI Taxonomy" id="37653"/>
    <lineage>
        <taxon>Eukaryota</taxon>
        <taxon>Metazoa</taxon>
        <taxon>Spiralia</taxon>
        <taxon>Lophotrochozoa</taxon>
        <taxon>Mollusca</taxon>
        <taxon>Cephalopoda</taxon>
        <taxon>Coleoidea</taxon>
        <taxon>Octopodiformes</taxon>
        <taxon>Octopoda</taxon>
        <taxon>Incirrata</taxon>
        <taxon>Octopodidae</taxon>
        <taxon>Octopus</taxon>
    </lineage>
</organism>
<proteinExistence type="predicted"/>
<dbReference type="OMA" id="DWKYTPA"/>
<dbReference type="KEGG" id="obi:106868624"/>
<dbReference type="OrthoDB" id="6374621at2759"/>
<name>A0A0L8IGV8_OCTBM</name>
<sequence length="83" mass="9639">MSNVPLELRKQLFRSPSVEGERVSDGNSALMFKLQIEHDLELSYQGLQKDLHEQRMKNLRQKAKSLAENDWQYPAIENLIGLN</sequence>
<dbReference type="EMBL" id="KQ415825">
    <property type="protein sequence ID" value="KOG00254.1"/>
    <property type="molecule type" value="Genomic_DNA"/>
</dbReference>